<organism evidence="1 2">
    <name type="scientific">Actinophytocola algeriensis</name>
    <dbReference type="NCBI Taxonomy" id="1768010"/>
    <lineage>
        <taxon>Bacteria</taxon>
        <taxon>Bacillati</taxon>
        <taxon>Actinomycetota</taxon>
        <taxon>Actinomycetes</taxon>
        <taxon>Pseudonocardiales</taxon>
        <taxon>Pseudonocardiaceae</taxon>
    </lineage>
</organism>
<reference evidence="1 2" key="1">
    <citation type="submission" date="2020-08" db="EMBL/GenBank/DDBJ databases">
        <title>Genomic Encyclopedia of Type Strains, Phase III (KMG-III): the genomes of soil and plant-associated and newly described type strains.</title>
        <authorList>
            <person name="Whitman W."/>
        </authorList>
    </citation>
    <scope>NUCLEOTIDE SEQUENCE [LARGE SCALE GENOMIC DNA]</scope>
    <source>
        <strain evidence="1 2">CECT 8960</strain>
    </source>
</reference>
<proteinExistence type="predicted"/>
<evidence type="ECO:0000313" key="2">
    <source>
        <dbReference type="Proteomes" id="UP000520767"/>
    </source>
</evidence>
<accession>A0A7W7PZW4</accession>
<dbReference type="AlphaFoldDB" id="A0A7W7PZW4"/>
<keyword evidence="2" id="KW-1185">Reference proteome</keyword>
<name>A0A7W7PZW4_9PSEU</name>
<dbReference type="Proteomes" id="UP000520767">
    <property type="component" value="Unassembled WGS sequence"/>
</dbReference>
<comment type="caution">
    <text evidence="1">The sequence shown here is derived from an EMBL/GenBank/DDBJ whole genome shotgun (WGS) entry which is preliminary data.</text>
</comment>
<protein>
    <submittedName>
        <fullName evidence="1">Uncharacterized protein</fullName>
    </submittedName>
</protein>
<gene>
    <name evidence="1" type="ORF">FHR82_000612</name>
</gene>
<evidence type="ECO:0000313" key="1">
    <source>
        <dbReference type="EMBL" id="MBB4904402.1"/>
    </source>
</evidence>
<dbReference type="EMBL" id="JACHJQ010000001">
    <property type="protein sequence ID" value="MBB4904402.1"/>
    <property type="molecule type" value="Genomic_DNA"/>
</dbReference>
<sequence length="50" mass="5453">MAMAEERTDRTQIVCGRSPYGAVEIVVQRQALSALAEQVTGALEQFDAIE</sequence>